<keyword evidence="4" id="KW-0804">Transcription</keyword>
<evidence type="ECO:0000259" key="6">
    <source>
        <dbReference type="Pfam" id="PF08281"/>
    </source>
</evidence>
<keyword evidence="2" id="KW-0805">Transcription regulation</keyword>
<dbReference type="Pfam" id="PF08281">
    <property type="entry name" value="Sigma70_r4_2"/>
    <property type="match status" value="1"/>
</dbReference>
<dbReference type="SUPFAM" id="SSF88659">
    <property type="entry name" value="Sigma3 and sigma4 domains of RNA polymerase sigma factors"/>
    <property type="match status" value="1"/>
</dbReference>
<dbReference type="GO" id="GO:0006352">
    <property type="term" value="P:DNA-templated transcription initiation"/>
    <property type="evidence" value="ECO:0007669"/>
    <property type="project" value="InterPro"/>
</dbReference>
<protein>
    <submittedName>
        <fullName evidence="7">Sugar-binding transcriptional regulator</fullName>
    </submittedName>
</protein>
<dbReference type="GO" id="GO:0030246">
    <property type="term" value="F:carbohydrate binding"/>
    <property type="evidence" value="ECO:0007669"/>
    <property type="project" value="InterPro"/>
</dbReference>
<evidence type="ECO:0000256" key="1">
    <source>
        <dbReference type="ARBA" id="ARBA00010466"/>
    </source>
</evidence>
<dbReference type="SUPFAM" id="SSF100950">
    <property type="entry name" value="NagB/RpiA/CoA transferase-like"/>
    <property type="match status" value="1"/>
</dbReference>
<dbReference type="InterPro" id="IPR013324">
    <property type="entry name" value="RNA_pol_sigma_r3/r4-like"/>
</dbReference>
<feature type="domain" description="Sugar-binding" evidence="5">
    <location>
        <begin position="66"/>
        <end position="318"/>
    </location>
</feature>
<name>A0A7V4DDQ7_9BACT</name>
<dbReference type="InterPro" id="IPR037171">
    <property type="entry name" value="NagB/RpiA_transferase-like"/>
</dbReference>
<comment type="caution">
    <text evidence="7">The sequence shown here is derived from an EMBL/GenBank/DDBJ whole genome shotgun (WGS) entry which is preliminary data.</text>
</comment>
<dbReference type="AlphaFoldDB" id="A0A7V4DDQ7"/>
<dbReference type="GO" id="GO:0003677">
    <property type="term" value="F:DNA binding"/>
    <property type="evidence" value="ECO:0007669"/>
    <property type="project" value="UniProtKB-KW"/>
</dbReference>
<proteinExistence type="inferred from homology"/>
<keyword evidence="3" id="KW-0238">DNA-binding</keyword>
<accession>A0A7V4DDQ7</accession>
<dbReference type="InterPro" id="IPR051054">
    <property type="entry name" value="SorC_transcr_regulators"/>
</dbReference>
<dbReference type="Gene3D" id="1.10.10.60">
    <property type="entry name" value="Homeodomain-like"/>
    <property type="match status" value="1"/>
</dbReference>
<evidence type="ECO:0000259" key="5">
    <source>
        <dbReference type="Pfam" id="PF04198"/>
    </source>
</evidence>
<dbReference type="EMBL" id="DTFV01000023">
    <property type="protein sequence ID" value="HGI29907.1"/>
    <property type="molecule type" value="Genomic_DNA"/>
</dbReference>
<evidence type="ECO:0000256" key="2">
    <source>
        <dbReference type="ARBA" id="ARBA00023015"/>
    </source>
</evidence>
<dbReference type="Pfam" id="PF04198">
    <property type="entry name" value="Sugar-bind"/>
    <property type="match status" value="1"/>
</dbReference>
<dbReference type="Gene3D" id="3.40.50.1360">
    <property type="match status" value="1"/>
</dbReference>
<evidence type="ECO:0000313" key="7">
    <source>
        <dbReference type="EMBL" id="HGI29907.1"/>
    </source>
</evidence>
<evidence type="ECO:0000256" key="4">
    <source>
        <dbReference type="ARBA" id="ARBA00023163"/>
    </source>
</evidence>
<dbReference type="PANTHER" id="PTHR34294:SF1">
    <property type="entry name" value="TRANSCRIPTIONAL REGULATOR LSRR"/>
    <property type="match status" value="1"/>
</dbReference>
<dbReference type="GO" id="GO:0016987">
    <property type="term" value="F:sigma factor activity"/>
    <property type="evidence" value="ECO:0007669"/>
    <property type="project" value="InterPro"/>
</dbReference>
<organism evidence="7">
    <name type="scientific">Candidatus Caldatribacterium californiense</name>
    <dbReference type="NCBI Taxonomy" id="1454726"/>
    <lineage>
        <taxon>Bacteria</taxon>
        <taxon>Pseudomonadati</taxon>
        <taxon>Atribacterota</taxon>
        <taxon>Atribacteria</taxon>
        <taxon>Atribacterales</taxon>
        <taxon>Candidatus Caldatribacteriaceae</taxon>
        <taxon>Candidatus Caldatribacterium</taxon>
    </lineage>
</organism>
<dbReference type="InterPro" id="IPR013249">
    <property type="entry name" value="RNA_pol_sigma70_r4_t2"/>
</dbReference>
<feature type="domain" description="RNA polymerase sigma factor 70 region 4 type 2" evidence="6">
    <location>
        <begin position="19"/>
        <end position="51"/>
    </location>
</feature>
<dbReference type="InterPro" id="IPR007324">
    <property type="entry name" value="Sugar-bd_dom_put"/>
</dbReference>
<sequence length="324" mass="35999">MAPRMAKGEDFERLAKVAELYYLEDLNQRKIAELLGVSPQKVYRMLKRAREIGIVEIRIRRSGEVDAELSQSLTEHFDLQNAVVVRTYSGTPEGVVKAVAQAAASFLRDNLVPYTSVGVAYGRTLHSVLEYLPRLDLHGIRVVQMMGGYGGRRWKTVAIELVKEFASRLGGEPVYLFAPAFAKSPETRDAFLSEKEVQEVLRMAEEVDVALVGIGGMRRETSLLIETGNFEEQEIEELVRRGAVGAICGTFFNIDGEVITCDLDRKRIAADVKRIRERGSRVIGIAGGMEKKEAILGALRGKWLTDLVTDAQVGRWLLSTAKGK</sequence>
<comment type="similarity">
    <text evidence="1">Belongs to the SorC transcriptional regulatory family.</text>
</comment>
<evidence type="ECO:0000256" key="3">
    <source>
        <dbReference type="ARBA" id="ARBA00023125"/>
    </source>
</evidence>
<dbReference type="PANTHER" id="PTHR34294">
    <property type="entry name" value="TRANSCRIPTIONAL REGULATOR-RELATED"/>
    <property type="match status" value="1"/>
</dbReference>
<gene>
    <name evidence="7" type="ORF">ENV30_01125</name>
</gene>
<reference evidence="7" key="1">
    <citation type="journal article" date="2020" name="mSystems">
        <title>Genome- and Community-Level Interaction Insights into Carbon Utilization and Element Cycling Functions of Hydrothermarchaeota in Hydrothermal Sediment.</title>
        <authorList>
            <person name="Zhou Z."/>
            <person name="Liu Y."/>
            <person name="Xu W."/>
            <person name="Pan J."/>
            <person name="Luo Z.H."/>
            <person name="Li M."/>
        </authorList>
    </citation>
    <scope>NUCLEOTIDE SEQUENCE [LARGE SCALE GENOMIC DNA]</scope>
    <source>
        <strain evidence="7">SpSt-747</strain>
    </source>
</reference>